<name>A0A9N9B8L2_9GLOM</name>
<dbReference type="EMBL" id="CAJVPI010000606">
    <property type="protein sequence ID" value="CAG8555221.1"/>
    <property type="molecule type" value="Genomic_DNA"/>
</dbReference>
<dbReference type="GO" id="GO:0006302">
    <property type="term" value="P:double-strand break repair"/>
    <property type="evidence" value="ECO:0007669"/>
    <property type="project" value="UniProtKB-ARBA"/>
</dbReference>
<dbReference type="GO" id="GO:0004519">
    <property type="term" value="F:endonuclease activity"/>
    <property type="evidence" value="ECO:0007669"/>
    <property type="project" value="InterPro"/>
</dbReference>
<sequence>MAEPTLYEETVLQCLRSGGIRTKYYGEGNYGGVDFVVTYERVLFIVLCNNDELPAEPSFVDRMRRDLTEYPRNTVGVLVAPQFSERAKRLASSSPCNIILTEATDIASNIIQYVESLEQNQESDSEEDEQFNFFVITGQPEPFQRQSTQKKSELEWLYKA</sequence>
<dbReference type="SUPFAM" id="SSF52980">
    <property type="entry name" value="Restriction endonuclease-like"/>
    <property type="match status" value="1"/>
</dbReference>
<feature type="domain" description="Restriction endonuclease type IV Mrr" evidence="1">
    <location>
        <begin position="4"/>
        <end position="108"/>
    </location>
</feature>
<comment type="caution">
    <text evidence="2">The sequence shown here is derived from an EMBL/GenBank/DDBJ whole genome shotgun (WGS) entry which is preliminary data.</text>
</comment>
<evidence type="ECO:0000313" key="3">
    <source>
        <dbReference type="Proteomes" id="UP000789739"/>
    </source>
</evidence>
<dbReference type="InterPro" id="IPR007560">
    <property type="entry name" value="Restrct_endonuc_IV_Mrr"/>
</dbReference>
<dbReference type="Proteomes" id="UP000789739">
    <property type="component" value="Unassembled WGS sequence"/>
</dbReference>
<evidence type="ECO:0000313" key="2">
    <source>
        <dbReference type="EMBL" id="CAG8555221.1"/>
    </source>
</evidence>
<dbReference type="AlphaFoldDB" id="A0A9N9B8L2"/>
<proteinExistence type="predicted"/>
<protein>
    <submittedName>
        <fullName evidence="2">10350_t:CDS:1</fullName>
    </submittedName>
</protein>
<gene>
    <name evidence="2" type="ORF">PBRASI_LOCUS5299</name>
</gene>
<feature type="non-terminal residue" evidence="2">
    <location>
        <position position="160"/>
    </location>
</feature>
<reference evidence="2" key="1">
    <citation type="submission" date="2021-06" db="EMBL/GenBank/DDBJ databases">
        <authorList>
            <person name="Kallberg Y."/>
            <person name="Tangrot J."/>
            <person name="Rosling A."/>
        </authorList>
    </citation>
    <scope>NUCLEOTIDE SEQUENCE</scope>
    <source>
        <strain evidence="2">BR232B</strain>
    </source>
</reference>
<dbReference type="Pfam" id="PF04471">
    <property type="entry name" value="Mrr_cat"/>
    <property type="match status" value="1"/>
</dbReference>
<accession>A0A9N9B8L2</accession>
<dbReference type="OrthoDB" id="2429086at2759"/>
<dbReference type="GO" id="GO:0003677">
    <property type="term" value="F:DNA binding"/>
    <property type="evidence" value="ECO:0007669"/>
    <property type="project" value="InterPro"/>
</dbReference>
<evidence type="ECO:0000259" key="1">
    <source>
        <dbReference type="Pfam" id="PF04471"/>
    </source>
</evidence>
<organism evidence="2 3">
    <name type="scientific">Paraglomus brasilianum</name>
    <dbReference type="NCBI Taxonomy" id="144538"/>
    <lineage>
        <taxon>Eukaryota</taxon>
        <taxon>Fungi</taxon>
        <taxon>Fungi incertae sedis</taxon>
        <taxon>Mucoromycota</taxon>
        <taxon>Glomeromycotina</taxon>
        <taxon>Glomeromycetes</taxon>
        <taxon>Paraglomerales</taxon>
        <taxon>Paraglomeraceae</taxon>
        <taxon>Paraglomus</taxon>
    </lineage>
</organism>
<dbReference type="InterPro" id="IPR011335">
    <property type="entry name" value="Restrct_endonuc-II-like"/>
</dbReference>
<dbReference type="GO" id="GO:0009307">
    <property type="term" value="P:DNA restriction-modification system"/>
    <property type="evidence" value="ECO:0007669"/>
    <property type="project" value="InterPro"/>
</dbReference>
<keyword evidence="3" id="KW-1185">Reference proteome</keyword>